<proteinExistence type="predicted"/>
<feature type="region of interest" description="Disordered" evidence="1">
    <location>
        <begin position="1"/>
        <end position="22"/>
    </location>
</feature>
<evidence type="ECO:0000313" key="2">
    <source>
        <dbReference type="EMBL" id="KAH9379625.1"/>
    </source>
</evidence>
<protein>
    <submittedName>
        <fullName evidence="2">Uncharacterized protein</fullName>
    </submittedName>
</protein>
<accession>A0A9J6GXP1</accession>
<comment type="caution">
    <text evidence="2">The sequence shown here is derived from an EMBL/GenBank/DDBJ whole genome shotgun (WGS) entry which is preliminary data.</text>
</comment>
<evidence type="ECO:0000256" key="1">
    <source>
        <dbReference type="SAM" id="MobiDB-lite"/>
    </source>
</evidence>
<feature type="region of interest" description="Disordered" evidence="1">
    <location>
        <begin position="98"/>
        <end position="135"/>
    </location>
</feature>
<dbReference type="AlphaFoldDB" id="A0A9J6GXP1"/>
<name>A0A9J6GXP1_HAELO</name>
<evidence type="ECO:0000313" key="3">
    <source>
        <dbReference type="Proteomes" id="UP000821853"/>
    </source>
</evidence>
<gene>
    <name evidence="2" type="ORF">HPB48_022059</name>
</gene>
<feature type="compositionally biased region" description="Low complexity" evidence="1">
    <location>
        <begin position="1"/>
        <end position="13"/>
    </location>
</feature>
<feature type="compositionally biased region" description="Polar residues" evidence="1">
    <location>
        <begin position="123"/>
        <end position="135"/>
    </location>
</feature>
<sequence>MAEPRGAAGAAAAQSNDASPERTVIAQTPNMSRQVIGTAVRMVTVVEGEPITAQEHGDTVGWLPCRRRKFGQALQQFQRDAKSPHHLSTTVNDTATFNKGKTAKGNDVQASVRVSAPVPVYPETTSRSSSARGKA</sequence>
<dbReference type="VEuPathDB" id="VectorBase:HLOH_053867"/>
<dbReference type="Proteomes" id="UP000821853">
    <property type="component" value="Chromosome 8"/>
</dbReference>
<keyword evidence="3" id="KW-1185">Reference proteome</keyword>
<organism evidence="2 3">
    <name type="scientific">Haemaphysalis longicornis</name>
    <name type="common">Bush tick</name>
    <dbReference type="NCBI Taxonomy" id="44386"/>
    <lineage>
        <taxon>Eukaryota</taxon>
        <taxon>Metazoa</taxon>
        <taxon>Ecdysozoa</taxon>
        <taxon>Arthropoda</taxon>
        <taxon>Chelicerata</taxon>
        <taxon>Arachnida</taxon>
        <taxon>Acari</taxon>
        <taxon>Parasitiformes</taxon>
        <taxon>Ixodida</taxon>
        <taxon>Ixodoidea</taxon>
        <taxon>Ixodidae</taxon>
        <taxon>Haemaphysalinae</taxon>
        <taxon>Haemaphysalis</taxon>
    </lineage>
</organism>
<reference evidence="2 3" key="1">
    <citation type="journal article" date="2020" name="Cell">
        <title>Large-Scale Comparative Analyses of Tick Genomes Elucidate Their Genetic Diversity and Vector Capacities.</title>
        <authorList>
            <consortium name="Tick Genome and Microbiome Consortium (TIGMIC)"/>
            <person name="Jia N."/>
            <person name="Wang J."/>
            <person name="Shi W."/>
            <person name="Du L."/>
            <person name="Sun Y."/>
            <person name="Zhan W."/>
            <person name="Jiang J.F."/>
            <person name="Wang Q."/>
            <person name="Zhang B."/>
            <person name="Ji P."/>
            <person name="Bell-Sakyi L."/>
            <person name="Cui X.M."/>
            <person name="Yuan T.T."/>
            <person name="Jiang B.G."/>
            <person name="Yang W.F."/>
            <person name="Lam T.T."/>
            <person name="Chang Q.C."/>
            <person name="Ding S.J."/>
            <person name="Wang X.J."/>
            <person name="Zhu J.G."/>
            <person name="Ruan X.D."/>
            <person name="Zhao L."/>
            <person name="Wei J.T."/>
            <person name="Ye R.Z."/>
            <person name="Que T.C."/>
            <person name="Du C.H."/>
            <person name="Zhou Y.H."/>
            <person name="Cheng J.X."/>
            <person name="Dai P.F."/>
            <person name="Guo W.B."/>
            <person name="Han X.H."/>
            <person name="Huang E.J."/>
            <person name="Li L.F."/>
            <person name="Wei W."/>
            <person name="Gao Y.C."/>
            <person name="Liu J.Z."/>
            <person name="Shao H.Z."/>
            <person name="Wang X."/>
            <person name="Wang C.C."/>
            <person name="Yang T.C."/>
            <person name="Huo Q.B."/>
            <person name="Li W."/>
            <person name="Chen H.Y."/>
            <person name="Chen S.E."/>
            <person name="Zhou L.G."/>
            <person name="Ni X.B."/>
            <person name="Tian J.H."/>
            <person name="Sheng Y."/>
            <person name="Liu T."/>
            <person name="Pan Y.S."/>
            <person name="Xia L.Y."/>
            <person name="Li J."/>
            <person name="Zhao F."/>
            <person name="Cao W.C."/>
        </authorList>
    </citation>
    <scope>NUCLEOTIDE SEQUENCE [LARGE SCALE GENOMIC DNA]</scope>
    <source>
        <strain evidence="2">HaeL-2018</strain>
    </source>
</reference>
<dbReference type="EMBL" id="JABSTR010000010">
    <property type="protein sequence ID" value="KAH9379625.1"/>
    <property type="molecule type" value="Genomic_DNA"/>
</dbReference>